<dbReference type="SUPFAM" id="SSF102712">
    <property type="entry name" value="JAB1/MPN domain"/>
    <property type="match status" value="1"/>
</dbReference>
<keyword evidence="2" id="KW-0479">Metal-binding</keyword>
<keyword evidence="1" id="KW-0645">Protease</keyword>
<evidence type="ECO:0000256" key="4">
    <source>
        <dbReference type="ARBA" id="ARBA00022833"/>
    </source>
</evidence>
<dbReference type="RefSeq" id="WP_226245652.1">
    <property type="nucleotide sequence ID" value="NZ_CP085996.1"/>
</dbReference>
<evidence type="ECO:0000256" key="2">
    <source>
        <dbReference type="ARBA" id="ARBA00022723"/>
    </source>
</evidence>
<evidence type="ECO:0000256" key="5">
    <source>
        <dbReference type="ARBA" id="ARBA00023049"/>
    </source>
</evidence>
<dbReference type="Gene3D" id="3.40.140.10">
    <property type="entry name" value="Cytidine Deaminase, domain 2"/>
    <property type="match status" value="1"/>
</dbReference>
<evidence type="ECO:0000256" key="1">
    <source>
        <dbReference type="ARBA" id="ARBA00022670"/>
    </source>
</evidence>
<dbReference type="AlphaFoldDB" id="A0AAW7T6C0"/>
<comment type="caution">
    <text evidence="7">The sequence shown here is derived from an EMBL/GenBank/DDBJ whole genome shotgun (WGS) entry which is preliminary data.</text>
</comment>
<dbReference type="EMBL" id="JAUJRV010000036">
    <property type="protein sequence ID" value="MDN7798866.1"/>
    <property type="molecule type" value="Genomic_DNA"/>
</dbReference>
<reference evidence="7" key="1">
    <citation type="submission" date="2023-07" db="EMBL/GenBank/DDBJ databases">
        <title>A collection of bacterial strains from the Burkholderia cepacia Research Laboratory and Repository.</title>
        <authorList>
            <person name="Lipuma J."/>
            <person name="Spilker T."/>
            <person name="Caverly L."/>
        </authorList>
    </citation>
    <scope>NUCLEOTIDE SEQUENCE</scope>
    <source>
        <strain evidence="7">AU44268</strain>
    </source>
</reference>
<accession>A0AAW7T6C0</accession>
<proteinExistence type="predicted"/>
<sequence>MTKLRCPRSCLEETLRHLRVGGLVNCETMVLWLGTIRDGYAEVHEVYRPEQKVDFDYFHIPPESMRAVMKRIRETRFQILAQVHSHPEEAFHSRADDTWAIVRHVGAVSLVIPYFARDTVAETFGVQAASYRLDSSDSWQKVSFSEVVEVVDAVGN</sequence>
<evidence type="ECO:0000259" key="6">
    <source>
        <dbReference type="Pfam" id="PF14464"/>
    </source>
</evidence>
<dbReference type="GO" id="GO:0046872">
    <property type="term" value="F:metal ion binding"/>
    <property type="evidence" value="ECO:0007669"/>
    <property type="project" value="UniProtKB-KW"/>
</dbReference>
<keyword evidence="5" id="KW-0482">Metalloprotease</keyword>
<keyword evidence="4" id="KW-0862">Zinc</keyword>
<evidence type="ECO:0000313" key="7">
    <source>
        <dbReference type="EMBL" id="MDN7798866.1"/>
    </source>
</evidence>
<dbReference type="InterPro" id="IPR028090">
    <property type="entry name" value="JAB_dom_prok"/>
</dbReference>
<dbReference type="GO" id="GO:0006508">
    <property type="term" value="P:proteolysis"/>
    <property type="evidence" value="ECO:0007669"/>
    <property type="project" value="UniProtKB-KW"/>
</dbReference>
<evidence type="ECO:0000256" key="3">
    <source>
        <dbReference type="ARBA" id="ARBA00022801"/>
    </source>
</evidence>
<feature type="domain" description="JAB" evidence="6">
    <location>
        <begin position="33"/>
        <end position="99"/>
    </location>
</feature>
<keyword evidence="3" id="KW-0378">Hydrolase</keyword>
<evidence type="ECO:0000313" key="8">
    <source>
        <dbReference type="Proteomes" id="UP001171620"/>
    </source>
</evidence>
<organism evidence="7 8">
    <name type="scientific">Burkholderia vietnamiensis</name>
    <dbReference type="NCBI Taxonomy" id="60552"/>
    <lineage>
        <taxon>Bacteria</taxon>
        <taxon>Pseudomonadati</taxon>
        <taxon>Pseudomonadota</taxon>
        <taxon>Betaproteobacteria</taxon>
        <taxon>Burkholderiales</taxon>
        <taxon>Burkholderiaceae</taxon>
        <taxon>Burkholderia</taxon>
        <taxon>Burkholderia cepacia complex</taxon>
    </lineage>
</organism>
<protein>
    <submittedName>
        <fullName evidence="7">Mov34/MPN/PAD-1 family protein</fullName>
    </submittedName>
</protein>
<dbReference type="Proteomes" id="UP001171620">
    <property type="component" value="Unassembled WGS sequence"/>
</dbReference>
<dbReference type="GO" id="GO:0008237">
    <property type="term" value="F:metallopeptidase activity"/>
    <property type="evidence" value="ECO:0007669"/>
    <property type="project" value="UniProtKB-KW"/>
</dbReference>
<dbReference type="Pfam" id="PF14464">
    <property type="entry name" value="Prok-JAB"/>
    <property type="match status" value="1"/>
</dbReference>
<gene>
    <name evidence="7" type="ORF">QZM33_28410</name>
</gene>
<name>A0AAW7T6C0_BURVI</name>